<comment type="caution">
    <text evidence="2">The sequence shown here is derived from an EMBL/GenBank/DDBJ whole genome shotgun (WGS) entry which is preliminary data.</text>
</comment>
<feature type="region of interest" description="Disordered" evidence="1">
    <location>
        <begin position="71"/>
        <end position="93"/>
    </location>
</feature>
<dbReference type="Proteomes" id="UP000438429">
    <property type="component" value="Unassembled WGS sequence"/>
</dbReference>
<protein>
    <submittedName>
        <fullName evidence="2">Uncharacterized protein</fullName>
    </submittedName>
</protein>
<evidence type="ECO:0000313" key="2">
    <source>
        <dbReference type="EMBL" id="KAF0027953.1"/>
    </source>
</evidence>
<evidence type="ECO:0000313" key="3">
    <source>
        <dbReference type="Proteomes" id="UP000438429"/>
    </source>
</evidence>
<gene>
    <name evidence="2" type="ORF">F2P81_020694</name>
</gene>
<feature type="compositionally biased region" description="Basic and acidic residues" evidence="1">
    <location>
        <begin position="71"/>
        <end position="83"/>
    </location>
</feature>
<proteinExistence type="predicted"/>
<dbReference type="AlphaFoldDB" id="A0A6A4S0P9"/>
<evidence type="ECO:0000256" key="1">
    <source>
        <dbReference type="SAM" id="MobiDB-lite"/>
    </source>
</evidence>
<dbReference type="EMBL" id="VEVO01000018">
    <property type="protein sequence ID" value="KAF0027953.1"/>
    <property type="molecule type" value="Genomic_DNA"/>
</dbReference>
<sequence length="160" mass="18404">MLSVAEETFSPSHSVSRNHVALNEENLYLCICVDCRNNNVPERSGTRVFAHRHRLNELPVYIRCTAEKPDPSQELNLEGRSENTGKNTKQTLDRRHDVRTERQRLVLLVGSRTPALRFQATKLRIGLSSNGLNNRWICQRFKALEHFTSSPPQTSRRIIV</sequence>
<organism evidence="2 3">
    <name type="scientific">Scophthalmus maximus</name>
    <name type="common">Turbot</name>
    <name type="synonym">Psetta maxima</name>
    <dbReference type="NCBI Taxonomy" id="52904"/>
    <lineage>
        <taxon>Eukaryota</taxon>
        <taxon>Metazoa</taxon>
        <taxon>Chordata</taxon>
        <taxon>Craniata</taxon>
        <taxon>Vertebrata</taxon>
        <taxon>Euteleostomi</taxon>
        <taxon>Actinopterygii</taxon>
        <taxon>Neopterygii</taxon>
        <taxon>Teleostei</taxon>
        <taxon>Neoteleostei</taxon>
        <taxon>Acanthomorphata</taxon>
        <taxon>Carangaria</taxon>
        <taxon>Pleuronectiformes</taxon>
        <taxon>Pleuronectoidei</taxon>
        <taxon>Scophthalmidae</taxon>
        <taxon>Scophthalmus</taxon>
    </lineage>
</organism>
<accession>A0A6A4S0P9</accession>
<name>A0A6A4S0P9_SCOMX</name>
<reference evidence="2 3" key="1">
    <citation type="submission" date="2019-06" db="EMBL/GenBank/DDBJ databases">
        <title>Draft genomes of female and male turbot (Scophthalmus maximus).</title>
        <authorList>
            <person name="Xu H."/>
            <person name="Xu X.-W."/>
            <person name="Shao C."/>
            <person name="Chen S."/>
        </authorList>
    </citation>
    <scope>NUCLEOTIDE SEQUENCE [LARGE SCALE GENOMIC DNA]</scope>
    <source>
        <strain evidence="2">Ysfricsl-2016a</strain>
        <tissue evidence="2">Blood</tissue>
    </source>
</reference>